<evidence type="ECO:0000313" key="3">
    <source>
        <dbReference type="Proteomes" id="UP001238805"/>
    </source>
</evidence>
<organism evidence="2 3">
    <name type="scientific">Corynebacterium suedekumii</name>
    <dbReference type="NCBI Taxonomy" id="3049801"/>
    <lineage>
        <taxon>Bacteria</taxon>
        <taxon>Bacillati</taxon>
        <taxon>Actinomycetota</taxon>
        <taxon>Actinomycetes</taxon>
        <taxon>Mycobacteriales</taxon>
        <taxon>Corynebacteriaceae</taxon>
        <taxon>Corynebacterium</taxon>
    </lineage>
</organism>
<evidence type="ECO:0000313" key="2">
    <source>
        <dbReference type="EMBL" id="WIM70162.1"/>
    </source>
</evidence>
<proteinExistence type="predicted"/>
<name>A0ABY8VM49_9CORY</name>
<evidence type="ECO:0008006" key="4">
    <source>
        <dbReference type="Google" id="ProtNLM"/>
    </source>
</evidence>
<reference evidence="2 3" key="1">
    <citation type="submission" date="2023-05" db="EMBL/GenBank/DDBJ databases">
        <title>Corynebacterium suedekumii sp. nov. and Corynebacterium breve sp. nov. isolated from raw cow's milk.</title>
        <authorList>
            <person name="Baer M.K."/>
            <person name="Mehl L."/>
            <person name="Hellmuth R."/>
            <person name="Marke G."/>
            <person name="Lipski A."/>
        </authorList>
    </citation>
    <scope>NUCLEOTIDE SEQUENCE [LARGE SCALE GENOMIC DNA]</scope>
    <source>
        <strain evidence="2 3">LM112</strain>
    </source>
</reference>
<sequence length="82" mass="8685">MIAAGTMTLTLYATHLVFITLADIETLPVLWFAIQIGVAGLFATAWHFSLGRGPLERVVATSSRAVSAAVNRAGLMTGRHSS</sequence>
<keyword evidence="1" id="KW-0812">Transmembrane</keyword>
<feature type="transmembrane region" description="Helical" evidence="1">
    <location>
        <begin position="32"/>
        <end position="50"/>
    </location>
</feature>
<dbReference type="RefSeq" id="WP_284874755.1">
    <property type="nucleotide sequence ID" value="NZ_CP126970.1"/>
</dbReference>
<dbReference type="EMBL" id="CP126970">
    <property type="protein sequence ID" value="WIM70162.1"/>
    <property type="molecule type" value="Genomic_DNA"/>
</dbReference>
<accession>A0ABY8VM49</accession>
<protein>
    <recommendedName>
        <fullName evidence="4">DUF418 domain-containing protein</fullName>
    </recommendedName>
</protein>
<keyword evidence="3" id="KW-1185">Reference proteome</keyword>
<gene>
    <name evidence="2" type="ORF">QP029_13435</name>
</gene>
<keyword evidence="1" id="KW-1133">Transmembrane helix</keyword>
<dbReference type="Proteomes" id="UP001238805">
    <property type="component" value="Chromosome"/>
</dbReference>
<evidence type="ECO:0000256" key="1">
    <source>
        <dbReference type="SAM" id="Phobius"/>
    </source>
</evidence>
<keyword evidence="1" id="KW-0472">Membrane</keyword>